<dbReference type="EMBL" id="GIFC01010642">
    <property type="protein sequence ID" value="MXU92725.1"/>
    <property type="molecule type" value="Transcribed_RNA"/>
</dbReference>
<protein>
    <submittedName>
        <fullName evidence="2">Putative histone deacetylase hdac6 protein</fullName>
    </submittedName>
</protein>
<sequence>MESNCVHSFSSSASSVFPLVLFSISRCEGPCNVSTSSSSANLAGIRTQRSTRLYSTHRSQLLVSLSGHSGYSGSQRHRCSAIRSSYTRPVPRGGGPASGRGDRRGESASVISGTKNSSVSPSLEAIFFTMASLVRRL</sequence>
<reference evidence="2" key="1">
    <citation type="submission" date="2019-12" db="EMBL/GenBank/DDBJ databases">
        <title>An insight into the sialome of adult female Ixodes ricinus ticks feeding for 6 days.</title>
        <authorList>
            <person name="Perner J."/>
            <person name="Ribeiro J.M.C."/>
        </authorList>
    </citation>
    <scope>NUCLEOTIDE SEQUENCE</scope>
    <source>
        <strain evidence="2">Semi-engorged</strain>
        <tissue evidence="2">Salivary glands</tissue>
    </source>
</reference>
<organism evidence="2">
    <name type="scientific">Ixodes ricinus</name>
    <name type="common">Common tick</name>
    <name type="synonym">Acarus ricinus</name>
    <dbReference type="NCBI Taxonomy" id="34613"/>
    <lineage>
        <taxon>Eukaryota</taxon>
        <taxon>Metazoa</taxon>
        <taxon>Ecdysozoa</taxon>
        <taxon>Arthropoda</taxon>
        <taxon>Chelicerata</taxon>
        <taxon>Arachnida</taxon>
        <taxon>Acari</taxon>
        <taxon>Parasitiformes</taxon>
        <taxon>Ixodida</taxon>
        <taxon>Ixodoidea</taxon>
        <taxon>Ixodidae</taxon>
        <taxon>Ixodinae</taxon>
        <taxon>Ixodes</taxon>
    </lineage>
</organism>
<name>A0A6B0USN4_IXORI</name>
<proteinExistence type="predicted"/>
<evidence type="ECO:0000313" key="2">
    <source>
        <dbReference type="EMBL" id="MXU92725.1"/>
    </source>
</evidence>
<evidence type="ECO:0000256" key="1">
    <source>
        <dbReference type="SAM" id="MobiDB-lite"/>
    </source>
</evidence>
<dbReference type="AlphaFoldDB" id="A0A6B0USN4"/>
<accession>A0A6B0USN4</accession>
<feature type="region of interest" description="Disordered" evidence="1">
    <location>
        <begin position="82"/>
        <end position="117"/>
    </location>
</feature>